<accession>A0ABD1LNW5</accession>
<dbReference type="EMBL" id="JBGMDY010000008">
    <property type="protein sequence ID" value="KAL2325215.1"/>
    <property type="molecule type" value="Genomic_DNA"/>
</dbReference>
<dbReference type="Proteomes" id="UP001603857">
    <property type="component" value="Unassembled WGS sequence"/>
</dbReference>
<keyword evidence="2" id="KW-1185">Reference proteome</keyword>
<sequence length="118" mass="12922">MRSILLNLSTPQRSVSSIIQTLENLSHLTHHALKLLSDATCRCPTLSSTSWRVGGYAWVDAAECMVAVWSPTDVAVGGVARVHEGPLPACARGRARRAGWVQRMWGVQRCQVVKSEPE</sequence>
<evidence type="ECO:0000313" key="1">
    <source>
        <dbReference type="EMBL" id="KAL2325215.1"/>
    </source>
</evidence>
<comment type="caution">
    <text evidence="1">The sequence shown here is derived from an EMBL/GenBank/DDBJ whole genome shotgun (WGS) entry which is preliminary data.</text>
</comment>
<organism evidence="1 2">
    <name type="scientific">Flemingia macrophylla</name>
    <dbReference type="NCBI Taxonomy" id="520843"/>
    <lineage>
        <taxon>Eukaryota</taxon>
        <taxon>Viridiplantae</taxon>
        <taxon>Streptophyta</taxon>
        <taxon>Embryophyta</taxon>
        <taxon>Tracheophyta</taxon>
        <taxon>Spermatophyta</taxon>
        <taxon>Magnoliopsida</taxon>
        <taxon>eudicotyledons</taxon>
        <taxon>Gunneridae</taxon>
        <taxon>Pentapetalae</taxon>
        <taxon>rosids</taxon>
        <taxon>fabids</taxon>
        <taxon>Fabales</taxon>
        <taxon>Fabaceae</taxon>
        <taxon>Papilionoideae</taxon>
        <taxon>50 kb inversion clade</taxon>
        <taxon>NPAAA clade</taxon>
        <taxon>indigoferoid/millettioid clade</taxon>
        <taxon>Phaseoleae</taxon>
        <taxon>Flemingia</taxon>
    </lineage>
</organism>
<proteinExistence type="predicted"/>
<reference evidence="1 2" key="1">
    <citation type="submission" date="2024-08" db="EMBL/GenBank/DDBJ databases">
        <title>Insights into the chromosomal genome structure of Flemingia macrophylla.</title>
        <authorList>
            <person name="Ding Y."/>
            <person name="Zhao Y."/>
            <person name="Bi W."/>
            <person name="Wu M."/>
            <person name="Zhao G."/>
            <person name="Gong Y."/>
            <person name="Li W."/>
            <person name="Zhang P."/>
        </authorList>
    </citation>
    <scope>NUCLEOTIDE SEQUENCE [LARGE SCALE GENOMIC DNA]</scope>
    <source>
        <strain evidence="1">DYQJB</strain>
        <tissue evidence="1">Leaf</tissue>
    </source>
</reference>
<dbReference type="AlphaFoldDB" id="A0ABD1LNW5"/>
<name>A0ABD1LNW5_9FABA</name>
<evidence type="ECO:0000313" key="2">
    <source>
        <dbReference type="Proteomes" id="UP001603857"/>
    </source>
</evidence>
<protein>
    <submittedName>
        <fullName evidence="1">Uncharacterized protein</fullName>
    </submittedName>
</protein>
<gene>
    <name evidence="1" type="ORF">Fmac_024273</name>
</gene>